<accession>G0MY85</accession>
<name>G0MY85_CAEBE</name>
<dbReference type="EMBL" id="GL379820">
    <property type="protein sequence ID" value="EGT47496.1"/>
    <property type="molecule type" value="Genomic_DNA"/>
</dbReference>
<sequence>MPASTRVNNLAAEDVEFYRDHLRYVHHLRDYIGYQNLDTAENRGLVHEMKGVLLLIIHFGEQPYSDIGQLSLRQYISQWRNIRKWECPMR</sequence>
<dbReference type="AlphaFoldDB" id="G0MY85"/>
<gene>
    <name evidence="1" type="ORF">CAEBREN_11862</name>
</gene>
<proteinExistence type="predicted"/>
<evidence type="ECO:0000313" key="1">
    <source>
        <dbReference type="EMBL" id="EGT47496.1"/>
    </source>
</evidence>
<keyword evidence="2" id="KW-1185">Reference proteome</keyword>
<dbReference type="Proteomes" id="UP000008068">
    <property type="component" value="Unassembled WGS sequence"/>
</dbReference>
<protein>
    <submittedName>
        <fullName evidence="1">Uncharacterized protein</fullName>
    </submittedName>
</protein>
<dbReference type="InParanoid" id="G0MY85"/>
<organism evidence="2">
    <name type="scientific">Caenorhabditis brenneri</name>
    <name type="common">Nematode worm</name>
    <dbReference type="NCBI Taxonomy" id="135651"/>
    <lineage>
        <taxon>Eukaryota</taxon>
        <taxon>Metazoa</taxon>
        <taxon>Ecdysozoa</taxon>
        <taxon>Nematoda</taxon>
        <taxon>Chromadorea</taxon>
        <taxon>Rhabditida</taxon>
        <taxon>Rhabditina</taxon>
        <taxon>Rhabditomorpha</taxon>
        <taxon>Rhabditoidea</taxon>
        <taxon>Rhabditidae</taxon>
        <taxon>Peloderinae</taxon>
        <taxon>Caenorhabditis</taxon>
    </lineage>
</organism>
<dbReference type="HOGENOM" id="CLU_2442803_0_0_1"/>
<reference evidence="2" key="1">
    <citation type="submission" date="2011-07" db="EMBL/GenBank/DDBJ databases">
        <authorList>
            <consortium name="Caenorhabditis brenneri Sequencing and Analysis Consortium"/>
            <person name="Wilson R.K."/>
        </authorList>
    </citation>
    <scope>NUCLEOTIDE SEQUENCE [LARGE SCALE GENOMIC DNA]</scope>
    <source>
        <strain evidence="2">PB2801</strain>
    </source>
</reference>
<evidence type="ECO:0000313" key="2">
    <source>
        <dbReference type="Proteomes" id="UP000008068"/>
    </source>
</evidence>